<dbReference type="EMBL" id="CM029040">
    <property type="protein sequence ID" value="KAG2632965.1"/>
    <property type="molecule type" value="Genomic_DNA"/>
</dbReference>
<keyword evidence="3" id="KW-1185">Reference proteome</keyword>
<organism evidence="2 3">
    <name type="scientific">Panicum virgatum</name>
    <name type="common">Blackwell switchgrass</name>
    <dbReference type="NCBI Taxonomy" id="38727"/>
    <lineage>
        <taxon>Eukaryota</taxon>
        <taxon>Viridiplantae</taxon>
        <taxon>Streptophyta</taxon>
        <taxon>Embryophyta</taxon>
        <taxon>Tracheophyta</taxon>
        <taxon>Spermatophyta</taxon>
        <taxon>Magnoliopsida</taxon>
        <taxon>Liliopsida</taxon>
        <taxon>Poales</taxon>
        <taxon>Poaceae</taxon>
        <taxon>PACMAD clade</taxon>
        <taxon>Panicoideae</taxon>
        <taxon>Panicodae</taxon>
        <taxon>Paniceae</taxon>
        <taxon>Panicinae</taxon>
        <taxon>Panicum</taxon>
        <taxon>Panicum sect. Hiantes</taxon>
    </lineage>
</organism>
<accession>A0A8T0VEU4</accession>
<protein>
    <submittedName>
        <fullName evidence="2">Uncharacterized protein</fullName>
    </submittedName>
</protein>
<evidence type="ECO:0000313" key="3">
    <source>
        <dbReference type="Proteomes" id="UP000823388"/>
    </source>
</evidence>
<evidence type="ECO:0000256" key="1">
    <source>
        <dbReference type="SAM" id="MobiDB-lite"/>
    </source>
</evidence>
<gene>
    <name evidence="2" type="ORF">PVAP13_2NG133515</name>
</gene>
<feature type="compositionally biased region" description="Low complexity" evidence="1">
    <location>
        <begin position="138"/>
        <end position="157"/>
    </location>
</feature>
<feature type="region of interest" description="Disordered" evidence="1">
    <location>
        <begin position="1"/>
        <end position="75"/>
    </location>
</feature>
<name>A0A8T0VEU4_PANVG</name>
<feature type="compositionally biased region" description="Basic and acidic residues" evidence="1">
    <location>
        <begin position="1"/>
        <end position="10"/>
    </location>
</feature>
<feature type="compositionally biased region" description="Low complexity" evidence="1">
    <location>
        <begin position="32"/>
        <end position="44"/>
    </location>
</feature>
<reference evidence="2" key="1">
    <citation type="submission" date="2020-05" db="EMBL/GenBank/DDBJ databases">
        <title>WGS assembly of Panicum virgatum.</title>
        <authorList>
            <person name="Lovell J.T."/>
            <person name="Jenkins J."/>
            <person name="Shu S."/>
            <person name="Juenger T.E."/>
            <person name="Schmutz J."/>
        </authorList>
    </citation>
    <scope>NUCLEOTIDE SEQUENCE</scope>
    <source>
        <strain evidence="2">AP13</strain>
    </source>
</reference>
<sequence>MHGGRWEGRWRWRTPPPSRAGPPGRTRRCPRRGGAPPATRVAGRLEVEEEDALHSASAWRVAPRPSARAVSSSPMSPRAMTLAAAAAAESAAAATDSAAAVADLRLRSSSPAQTSGGVELHGRRGRAPLPLTGGVELRSPWPAGSSSPWPAGSSSAPPRRRGRPPHGWLGRAPLPWPAGSSSAPNGRPRTTASTTTPVPGDRFAATGGGCGARGEAAGDGQCRRCARVGRQRGAAAQTAALEAHGTELLHLQLEPAGVGLLAGDAVLGADGGEGAADREARQQEVAMGIGGGMGKEESVG</sequence>
<dbReference type="Proteomes" id="UP000823388">
    <property type="component" value="Chromosome 2N"/>
</dbReference>
<feature type="region of interest" description="Disordered" evidence="1">
    <location>
        <begin position="109"/>
        <end position="220"/>
    </location>
</feature>
<dbReference type="AlphaFoldDB" id="A0A8T0VEU4"/>
<feature type="compositionally biased region" description="Low complexity" evidence="1">
    <location>
        <begin position="55"/>
        <end position="75"/>
    </location>
</feature>
<proteinExistence type="predicted"/>
<comment type="caution">
    <text evidence="2">The sequence shown here is derived from an EMBL/GenBank/DDBJ whole genome shotgun (WGS) entry which is preliminary data.</text>
</comment>
<evidence type="ECO:0000313" key="2">
    <source>
        <dbReference type="EMBL" id="KAG2632965.1"/>
    </source>
</evidence>
<feature type="compositionally biased region" description="Polar residues" evidence="1">
    <location>
        <begin position="179"/>
        <end position="197"/>
    </location>
</feature>